<dbReference type="EMBL" id="QTSX02004971">
    <property type="protein sequence ID" value="KAJ9063470.1"/>
    <property type="molecule type" value="Genomic_DNA"/>
</dbReference>
<name>A0ACC2SME7_9FUNG</name>
<evidence type="ECO:0000313" key="1">
    <source>
        <dbReference type="EMBL" id="KAJ9063470.1"/>
    </source>
</evidence>
<organism evidence="1 2">
    <name type="scientific">Entomophthora muscae</name>
    <dbReference type="NCBI Taxonomy" id="34485"/>
    <lineage>
        <taxon>Eukaryota</taxon>
        <taxon>Fungi</taxon>
        <taxon>Fungi incertae sedis</taxon>
        <taxon>Zoopagomycota</taxon>
        <taxon>Entomophthoromycotina</taxon>
        <taxon>Entomophthoromycetes</taxon>
        <taxon>Entomophthorales</taxon>
        <taxon>Entomophthoraceae</taxon>
        <taxon>Entomophthora</taxon>
    </lineage>
</organism>
<dbReference type="Proteomes" id="UP001165960">
    <property type="component" value="Unassembled WGS sequence"/>
</dbReference>
<protein>
    <submittedName>
        <fullName evidence="1">DNA replication protein</fullName>
    </submittedName>
</protein>
<sequence length="135" mass="15379">MLQKILFLFRQYVVRGTPKGFMPSVQNGLRACSDNVNINSLNPHYFKLGKKLAHSEGPRGNETDAAMVEFLAETYQNRLGLVLDKATTHRHLSAEAYSFLATLDASEKHLYYTCQEAYNHMQEWENGQHPPPAPR</sequence>
<keyword evidence="2" id="KW-1185">Reference proteome</keyword>
<accession>A0ACC2SME7</accession>
<reference evidence="1" key="1">
    <citation type="submission" date="2022-04" db="EMBL/GenBank/DDBJ databases">
        <title>Genome of the entomopathogenic fungus Entomophthora muscae.</title>
        <authorList>
            <person name="Elya C."/>
            <person name="Lovett B.R."/>
            <person name="Lee E."/>
            <person name="Macias A.M."/>
            <person name="Hajek A.E."/>
            <person name="De Bivort B.L."/>
            <person name="Kasson M.T."/>
            <person name="De Fine Licht H.H."/>
            <person name="Stajich J.E."/>
        </authorList>
    </citation>
    <scope>NUCLEOTIDE SEQUENCE</scope>
    <source>
        <strain evidence="1">Berkeley</strain>
    </source>
</reference>
<comment type="caution">
    <text evidence="1">The sequence shown here is derived from an EMBL/GenBank/DDBJ whole genome shotgun (WGS) entry which is preliminary data.</text>
</comment>
<evidence type="ECO:0000313" key="2">
    <source>
        <dbReference type="Proteomes" id="UP001165960"/>
    </source>
</evidence>
<gene>
    <name evidence="1" type="primary">PSF3</name>
    <name evidence="1" type="ORF">DSO57_1000058</name>
</gene>
<proteinExistence type="predicted"/>